<name>A0A419W8R2_9BACT</name>
<evidence type="ECO:0000259" key="2">
    <source>
        <dbReference type="Pfam" id="PF12680"/>
    </source>
</evidence>
<dbReference type="Gene3D" id="3.10.450.50">
    <property type="match status" value="2"/>
</dbReference>
<dbReference type="AlphaFoldDB" id="A0A419W8R2"/>
<proteinExistence type="predicted"/>
<accession>A0A419W8R2</accession>
<feature type="signal peptide" evidence="1">
    <location>
        <begin position="1"/>
        <end position="19"/>
    </location>
</feature>
<dbReference type="OrthoDB" id="793359at2"/>
<evidence type="ECO:0000313" key="3">
    <source>
        <dbReference type="EMBL" id="RKD91845.1"/>
    </source>
</evidence>
<dbReference type="Proteomes" id="UP000283387">
    <property type="component" value="Unassembled WGS sequence"/>
</dbReference>
<dbReference type="RefSeq" id="WP_120273111.1">
    <property type="nucleotide sequence ID" value="NZ_RAPN01000001.1"/>
</dbReference>
<evidence type="ECO:0000256" key="1">
    <source>
        <dbReference type="SAM" id="SignalP"/>
    </source>
</evidence>
<gene>
    <name evidence="3" type="ORF">BC643_2213</name>
</gene>
<dbReference type="InterPro" id="IPR032710">
    <property type="entry name" value="NTF2-like_dom_sf"/>
</dbReference>
<feature type="chain" id="PRO_5019274583" evidence="1">
    <location>
        <begin position="20"/>
        <end position="305"/>
    </location>
</feature>
<dbReference type="Pfam" id="PF12680">
    <property type="entry name" value="SnoaL_2"/>
    <property type="match status" value="1"/>
</dbReference>
<comment type="caution">
    <text evidence="3">The sequence shown here is derived from an EMBL/GenBank/DDBJ whole genome shotgun (WGS) entry which is preliminary data.</text>
</comment>
<protein>
    <submittedName>
        <fullName evidence="3">SnoaL-like protein</fullName>
    </submittedName>
</protein>
<keyword evidence="1" id="KW-0732">Signal</keyword>
<evidence type="ECO:0000313" key="4">
    <source>
        <dbReference type="Proteomes" id="UP000283387"/>
    </source>
</evidence>
<dbReference type="SUPFAM" id="SSF54427">
    <property type="entry name" value="NTF2-like"/>
    <property type="match status" value="2"/>
</dbReference>
<reference evidence="3 4" key="1">
    <citation type="submission" date="2018-09" db="EMBL/GenBank/DDBJ databases">
        <title>Genomic Encyclopedia of Archaeal and Bacterial Type Strains, Phase II (KMG-II): from individual species to whole genera.</title>
        <authorList>
            <person name="Goeker M."/>
        </authorList>
    </citation>
    <scope>NUCLEOTIDE SEQUENCE [LARGE SCALE GENOMIC DNA]</scope>
    <source>
        <strain evidence="3 4">DSM 27148</strain>
    </source>
</reference>
<keyword evidence="4" id="KW-1185">Reference proteome</keyword>
<dbReference type="EMBL" id="RAPN01000001">
    <property type="protein sequence ID" value="RKD91845.1"/>
    <property type="molecule type" value="Genomic_DNA"/>
</dbReference>
<feature type="domain" description="SnoaL-like" evidence="2">
    <location>
        <begin position="182"/>
        <end position="293"/>
    </location>
</feature>
<organism evidence="3 4">
    <name type="scientific">Mangrovibacterium diazotrophicum</name>
    <dbReference type="NCBI Taxonomy" id="1261403"/>
    <lineage>
        <taxon>Bacteria</taxon>
        <taxon>Pseudomonadati</taxon>
        <taxon>Bacteroidota</taxon>
        <taxon>Bacteroidia</taxon>
        <taxon>Marinilabiliales</taxon>
        <taxon>Prolixibacteraceae</taxon>
        <taxon>Mangrovibacterium</taxon>
    </lineage>
</organism>
<dbReference type="InterPro" id="IPR037401">
    <property type="entry name" value="SnoaL-like"/>
</dbReference>
<sequence length="305" mass="35034">MKKLSLLLVVLFLAVTGFAQEKENGKVYIEHPALQKVNQFWQAFVAGDKDAYTSFLADTVAIVRNGNFWRSPKENMAKGLDWWAKEFENLKVVTDTPAYADAILYDEGGLWVQDWLRIKATHTKSGINMDLRLHNLYSFNEDGKIASLHQYFNNDIFEAINTSGGTIENGEVYIQHPYIITVRKAVNAYAAKDAATLKTFYAEGARFSNSTMKWRESIGLDEVLAGWQGFWDKTEDIYLEQVGYPDCIYYAKNDEYNVYSWWILRTTMKESGKKIAAPIMLSISFDKEGKITRDMAYYSSNHFEE</sequence>